<reference evidence="2 3" key="1">
    <citation type="submission" date="2019-02" db="EMBL/GenBank/DDBJ databases">
        <title>Deep-cultivation of Planctomycetes and their phenomic and genomic characterization uncovers novel biology.</title>
        <authorList>
            <person name="Wiegand S."/>
            <person name="Jogler M."/>
            <person name="Boedeker C."/>
            <person name="Pinto D."/>
            <person name="Vollmers J."/>
            <person name="Rivas-Marin E."/>
            <person name="Kohn T."/>
            <person name="Peeters S.H."/>
            <person name="Heuer A."/>
            <person name="Rast P."/>
            <person name="Oberbeckmann S."/>
            <person name="Bunk B."/>
            <person name="Jeske O."/>
            <person name="Meyerdierks A."/>
            <person name="Storesund J.E."/>
            <person name="Kallscheuer N."/>
            <person name="Luecker S."/>
            <person name="Lage O.M."/>
            <person name="Pohl T."/>
            <person name="Merkel B.J."/>
            <person name="Hornburger P."/>
            <person name="Mueller R.-W."/>
            <person name="Bruemmer F."/>
            <person name="Labrenz M."/>
            <person name="Spormann A.M."/>
            <person name="Op den Camp H."/>
            <person name="Overmann J."/>
            <person name="Amann R."/>
            <person name="Jetten M.S.M."/>
            <person name="Mascher T."/>
            <person name="Medema M.H."/>
            <person name="Devos D.P."/>
            <person name="Kaster A.-K."/>
            <person name="Ovreas L."/>
            <person name="Rohde M."/>
            <person name="Galperin M.Y."/>
            <person name="Jogler C."/>
        </authorList>
    </citation>
    <scope>NUCLEOTIDE SEQUENCE [LARGE SCALE GENOMIC DNA]</scope>
    <source>
        <strain evidence="2 3">Q31a</strain>
    </source>
</reference>
<evidence type="ECO:0000313" key="2">
    <source>
        <dbReference type="EMBL" id="QDV23585.1"/>
    </source>
</evidence>
<name>A0A518G4R3_9BACT</name>
<gene>
    <name evidence="2" type="ORF">Q31a_18870</name>
</gene>
<feature type="compositionally biased region" description="Acidic residues" evidence="1">
    <location>
        <begin position="105"/>
        <end position="115"/>
    </location>
</feature>
<sequence length="115" mass="11649">MNKFSIVRVAQVLAAAATGQLNKESSVDTVIQRNADCHRDSAPGMKLNVSAAVAQRIAHLAGSANANPVPTVAPVIPETNPATSEPIADIPETPKAAATPAAEAATDDAADDPEA</sequence>
<keyword evidence="3" id="KW-1185">Reference proteome</keyword>
<dbReference type="KEGG" id="ahel:Q31a_18870"/>
<evidence type="ECO:0000256" key="1">
    <source>
        <dbReference type="SAM" id="MobiDB-lite"/>
    </source>
</evidence>
<dbReference type="Proteomes" id="UP000318017">
    <property type="component" value="Chromosome"/>
</dbReference>
<protein>
    <submittedName>
        <fullName evidence="2">Uncharacterized protein</fullName>
    </submittedName>
</protein>
<accession>A0A518G4R3</accession>
<evidence type="ECO:0000313" key="3">
    <source>
        <dbReference type="Proteomes" id="UP000318017"/>
    </source>
</evidence>
<feature type="region of interest" description="Disordered" evidence="1">
    <location>
        <begin position="65"/>
        <end position="115"/>
    </location>
</feature>
<proteinExistence type="predicted"/>
<dbReference type="RefSeq" id="WP_145076615.1">
    <property type="nucleotide sequence ID" value="NZ_CP036298.1"/>
</dbReference>
<dbReference type="EMBL" id="CP036298">
    <property type="protein sequence ID" value="QDV23585.1"/>
    <property type="molecule type" value="Genomic_DNA"/>
</dbReference>
<feature type="compositionally biased region" description="Low complexity" evidence="1">
    <location>
        <begin position="91"/>
        <end position="104"/>
    </location>
</feature>
<organism evidence="2 3">
    <name type="scientific">Aureliella helgolandensis</name>
    <dbReference type="NCBI Taxonomy" id="2527968"/>
    <lineage>
        <taxon>Bacteria</taxon>
        <taxon>Pseudomonadati</taxon>
        <taxon>Planctomycetota</taxon>
        <taxon>Planctomycetia</taxon>
        <taxon>Pirellulales</taxon>
        <taxon>Pirellulaceae</taxon>
        <taxon>Aureliella</taxon>
    </lineage>
</organism>
<dbReference type="AlphaFoldDB" id="A0A518G4R3"/>